<dbReference type="InterPro" id="IPR015365">
    <property type="entry name" value="Elong-fact-P_C"/>
</dbReference>
<dbReference type="Gene3D" id="2.30.30.30">
    <property type="match status" value="1"/>
</dbReference>
<evidence type="ECO:0000259" key="3">
    <source>
        <dbReference type="SMART" id="SM01185"/>
    </source>
</evidence>
<dbReference type="Pfam" id="PF09285">
    <property type="entry name" value="Elong-fact-P_C"/>
    <property type="match status" value="1"/>
</dbReference>
<dbReference type="PANTHER" id="PTHR30053">
    <property type="entry name" value="ELONGATION FACTOR P"/>
    <property type="match status" value="1"/>
</dbReference>
<dbReference type="InterPro" id="IPR008991">
    <property type="entry name" value="Translation_prot_SH3-like_sf"/>
</dbReference>
<proteinExistence type="inferred from homology"/>
<dbReference type="PROSITE" id="PS01275">
    <property type="entry name" value="EFP"/>
    <property type="match status" value="1"/>
</dbReference>
<organism evidence="4 5">
    <name type="scientific">Caulochytrium protostelioides</name>
    <dbReference type="NCBI Taxonomy" id="1555241"/>
    <lineage>
        <taxon>Eukaryota</taxon>
        <taxon>Fungi</taxon>
        <taxon>Fungi incertae sedis</taxon>
        <taxon>Chytridiomycota</taxon>
        <taxon>Chytridiomycota incertae sedis</taxon>
        <taxon>Chytridiomycetes</taxon>
        <taxon>Caulochytriales</taxon>
        <taxon>Caulochytriaceae</taxon>
        <taxon>Caulochytrium</taxon>
    </lineage>
</organism>
<dbReference type="PIRSF" id="PIRSF005901">
    <property type="entry name" value="EF-P"/>
    <property type="match status" value="1"/>
</dbReference>
<gene>
    <name evidence="4" type="ORF">CXG81DRAFT_9031</name>
</gene>
<dbReference type="GO" id="GO:0043043">
    <property type="term" value="P:peptide biosynthetic process"/>
    <property type="evidence" value="ECO:0007669"/>
    <property type="project" value="InterPro"/>
</dbReference>
<reference evidence="5" key="1">
    <citation type="journal article" date="2018" name="Nat. Microbiol.">
        <title>Leveraging single-cell genomics to expand the fungal tree of life.</title>
        <authorList>
            <person name="Ahrendt S.R."/>
            <person name="Quandt C.A."/>
            <person name="Ciobanu D."/>
            <person name="Clum A."/>
            <person name="Salamov A."/>
            <person name="Andreopoulos B."/>
            <person name="Cheng J.F."/>
            <person name="Woyke T."/>
            <person name="Pelin A."/>
            <person name="Henrissat B."/>
            <person name="Reynolds N.K."/>
            <person name="Benny G.L."/>
            <person name="Smith M.E."/>
            <person name="James T.Y."/>
            <person name="Grigoriev I.V."/>
        </authorList>
    </citation>
    <scope>NUCLEOTIDE SEQUENCE [LARGE SCALE GENOMIC DNA]</scope>
    <source>
        <strain evidence="5">ATCC 52028</strain>
    </source>
</reference>
<comment type="similarity">
    <text evidence="1">Belongs to the elongation factor P family.</text>
</comment>
<dbReference type="GO" id="GO:0005829">
    <property type="term" value="C:cytosol"/>
    <property type="evidence" value="ECO:0007669"/>
    <property type="project" value="UniProtKB-ARBA"/>
</dbReference>
<evidence type="ECO:0008006" key="6">
    <source>
        <dbReference type="Google" id="ProtNLM"/>
    </source>
</evidence>
<dbReference type="InterPro" id="IPR020599">
    <property type="entry name" value="Transl_elong_fac_P/YeiP"/>
</dbReference>
<evidence type="ECO:0000256" key="1">
    <source>
        <dbReference type="ARBA" id="ARBA00009479"/>
    </source>
</evidence>
<dbReference type="Pfam" id="PF08207">
    <property type="entry name" value="EFP_N"/>
    <property type="match status" value="1"/>
</dbReference>
<dbReference type="Proteomes" id="UP000274922">
    <property type="component" value="Unassembled WGS sequence"/>
</dbReference>
<dbReference type="InterPro" id="IPR013852">
    <property type="entry name" value="Transl_elong_P/YeiP_CS"/>
</dbReference>
<dbReference type="GO" id="GO:0003746">
    <property type="term" value="F:translation elongation factor activity"/>
    <property type="evidence" value="ECO:0007669"/>
    <property type="project" value="InterPro"/>
</dbReference>
<dbReference type="InterPro" id="IPR014722">
    <property type="entry name" value="Rib_uL2_dom2"/>
</dbReference>
<dbReference type="Pfam" id="PF01132">
    <property type="entry name" value="EFP"/>
    <property type="match status" value="1"/>
</dbReference>
<dbReference type="STRING" id="1555241.A0A4P9XE71"/>
<protein>
    <recommendedName>
        <fullName evidence="6">Translation elongation factor P</fullName>
    </recommendedName>
</protein>
<accession>A0A4P9XE71</accession>
<dbReference type="EMBL" id="ML014117">
    <property type="protein sequence ID" value="RKP03837.1"/>
    <property type="molecule type" value="Genomic_DNA"/>
</dbReference>
<dbReference type="InterPro" id="IPR012340">
    <property type="entry name" value="NA-bd_OB-fold"/>
</dbReference>
<dbReference type="InterPro" id="IPR001059">
    <property type="entry name" value="Transl_elong_P/YeiP_cen"/>
</dbReference>
<dbReference type="SUPFAM" id="SSF50104">
    <property type="entry name" value="Translation proteins SH3-like domain"/>
    <property type="match status" value="1"/>
</dbReference>
<feature type="domain" description="Translation elongation factor P/YeiP central" evidence="3">
    <location>
        <begin position="77"/>
        <end position="134"/>
    </location>
</feature>
<evidence type="ECO:0000259" key="2">
    <source>
        <dbReference type="SMART" id="SM00841"/>
    </source>
</evidence>
<dbReference type="SUPFAM" id="SSF50249">
    <property type="entry name" value="Nucleic acid-binding proteins"/>
    <property type="match status" value="2"/>
</dbReference>
<evidence type="ECO:0000313" key="4">
    <source>
        <dbReference type="EMBL" id="RKP03837.1"/>
    </source>
</evidence>
<dbReference type="InterPro" id="IPR013185">
    <property type="entry name" value="Transl_elong_KOW-like"/>
</dbReference>
<name>A0A4P9XE71_9FUNG</name>
<dbReference type="OrthoDB" id="7025426at2759"/>
<sequence length="202" mass="22094">MLRSPLSAPYTVGVSELKRGQVIILRDKLYVIQLLTHQTYGRGNSTYKLDLKELRTSAKASERFPTMATVEVAELESKTLQFMYADAEGLHLLDPETYEETIAGPHLLQGGHNVAPFLVGDMELQVQTKDGIPVMIKHADRVNAVVASTAEPSGASGSERSVLYKEATLESGAMIQVPDFIATGEKVIVDLSSKKYVSRVKS</sequence>
<feature type="domain" description="Elongation factor P C-terminal" evidence="2">
    <location>
        <begin position="142"/>
        <end position="199"/>
    </location>
</feature>
<keyword evidence="5" id="KW-1185">Reference proteome</keyword>
<evidence type="ECO:0000313" key="5">
    <source>
        <dbReference type="Proteomes" id="UP000274922"/>
    </source>
</evidence>
<dbReference type="Gene3D" id="2.40.50.140">
    <property type="entry name" value="Nucleic acid-binding proteins"/>
    <property type="match status" value="2"/>
</dbReference>
<dbReference type="AlphaFoldDB" id="A0A4P9XE71"/>
<dbReference type="PANTHER" id="PTHR30053:SF14">
    <property type="entry name" value="TRANSLATION ELONGATION FACTOR KOW-LIKE DOMAIN-CONTAINING PROTEIN"/>
    <property type="match status" value="1"/>
</dbReference>
<dbReference type="SMART" id="SM00841">
    <property type="entry name" value="Elong-fact-P_C"/>
    <property type="match status" value="1"/>
</dbReference>
<dbReference type="FunFam" id="2.40.50.140:FF:000004">
    <property type="entry name" value="Elongation factor P"/>
    <property type="match status" value="1"/>
</dbReference>
<dbReference type="SMART" id="SM01185">
    <property type="entry name" value="EFP"/>
    <property type="match status" value="1"/>
</dbReference>